<protein>
    <submittedName>
        <fullName evidence="7">G13402 protein</fullName>
    </submittedName>
</protein>
<feature type="compositionally biased region" description="Acidic residues" evidence="5">
    <location>
        <begin position="286"/>
        <end position="296"/>
    </location>
</feature>
<keyword evidence="3" id="KW-0811">Translocation</keyword>
<dbReference type="PANTHER" id="PTHR23138:SF141">
    <property type="entry name" value="NUCLEAR PORE COMPLEX PROTEIN NUP50"/>
    <property type="match status" value="1"/>
</dbReference>
<evidence type="ECO:0000313" key="7">
    <source>
        <dbReference type="EMBL" id="CAL5229971.1"/>
    </source>
</evidence>
<keyword evidence="8" id="KW-1185">Reference proteome</keyword>
<keyword evidence="4" id="KW-0539">Nucleus</keyword>
<dbReference type="Proteomes" id="UP001497392">
    <property type="component" value="Unassembled WGS sequence"/>
</dbReference>
<gene>
    <name evidence="7" type="primary">g13402</name>
    <name evidence="7" type="ORF">VP750_LOCUS11877</name>
</gene>
<evidence type="ECO:0000256" key="2">
    <source>
        <dbReference type="ARBA" id="ARBA00022816"/>
    </source>
</evidence>
<accession>A0ABP1GCN8</accession>
<keyword evidence="4" id="KW-0906">Nuclear pore complex</keyword>
<evidence type="ECO:0000259" key="6">
    <source>
        <dbReference type="PROSITE" id="PS50196"/>
    </source>
</evidence>
<dbReference type="InterPro" id="IPR011993">
    <property type="entry name" value="PH-like_dom_sf"/>
</dbReference>
<evidence type="ECO:0000313" key="8">
    <source>
        <dbReference type="Proteomes" id="UP001497392"/>
    </source>
</evidence>
<feature type="compositionally biased region" description="Low complexity" evidence="5">
    <location>
        <begin position="157"/>
        <end position="176"/>
    </location>
</feature>
<dbReference type="PROSITE" id="PS50196">
    <property type="entry name" value="RANBD1"/>
    <property type="match status" value="1"/>
</dbReference>
<dbReference type="Gene3D" id="2.30.29.30">
    <property type="entry name" value="Pleckstrin-homology domain (PH domain)/Phosphotyrosine-binding domain (PTB)"/>
    <property type="match status" value="1"/>
</dbReference>
<evidence type="ECO:0000256" key="1">
    <source>
        <dbReference type="ARBA" id="ARBA00004567"/>
    </source>
</evidence>
<dbReference type="SUPFAM" id="SSF50729">
    <property type="entry name" value="PH domain-like"/>
    <property type="match status" value="1"/>
</dbReference>
<dbReference type="InterPro" id="IPR045255">
    <property type="entry name" value="RanBP1-like"/>
</dbReference>
<keyword evidence="2" id="KW-0813">Transport</keyword>
<comment type="subcellular location">
    <subcellularLocation>
        <location evidence="1">Nucleus</location>
        <location evidence="1">Nuclear pore complex</location>
    </subcellularLocation>
</comment>
<keyword evidence="4" id="KW-0653">Protein transport</keyword>
<reference evidence="7 8" key="1">
    <citation type="submission" date="2024-06" db="EMBL/GenBank/DDBJ databases">
        <authorList>
            <person name="Kraege A."/>
            <person name="Thomma B."/>
        </authorList>
    </citation>
    <scope>NUCLEOTIDE SEQUENCE [LARGE SCALE GENOMIC DNA]</scope>
</reference>
<feature type="region of interest" description="Disordered" evidence="5">
    <location>
        <begin position="59"/>
        <end position="99"/>
    </location>
</feature>
<organism evidence="7 8">
    <name type="scientific">Coccomyxa viridis</name>
    <dbReference type="NCBI Taxonomy" id="1274662"/>
    <lineage>
        <taxon>Eukaryota</taxon>
        <taxon>Viridiplantae</taxon>
        <taxon>Chlorophyta</taxon>
        <taxon>core chlorophytes</taxon>
        <taxon>Trebouxiophyceae</taxon>
        <taxon>Trebouxiophyceae incertae sedis</taxon>
        <taxon>Coccomyxaceae</taxon>
        <taxon>Coccomyxa</taxon>
    </lineage>
</organism>
<dbReference type="EMBL" id="CAXHTA020000021">
    <property type="protein sequence ID" value="CAL5229971.1"/>
    <property type="molecule type" value="Genomic_DNA"/>
</dbReference>
<sequence length="429" mass="44095">MEDSQKKKAKLVTRLRALNEQFAEWIQDQLVNHREDVWLDGVEDYISHAKSLLIEAADSDSPVSGLKEGTSQAHTDGQEADNGKVAMDGSQARESKPAATGQFAFPSFGAPLSASGAAAAPLSFAPPANSLPKQPASTSAASAAPSSSLFGHPQPTANAGNGWGNASSSPGSSNVSLAPPSSGLFSMPLSSAASASAGAAPAQPFSFGANPFVPASSAAAASQPSMPALSLPSASTPAFGQNLGAAAPNGLPTFGAPQGSNANGTSQPLFSWAASTCAAQASGAAEEADGEAEEDEGPKAELKLGEDSTLLFKEPAKLFFKGKNGVGWDDRGKGTLTVRQSKAKEDETAESANIVFTMESGKVIVNGAVYKTLKIQKTKSPKMVCAMLTLALDDSTETADPKLHTVMFNIYSLEKAERFCTVVQDVTPK</sequence>
<dbReference type="InterPro" id="IPR000156">
    <property type="entry name" value="Ran_bind_dom"/>
</dbReference>
<feature type="domain" description="RanBD1" evidence="6">
    <location>
        <begin position="306"/>
        <end position="429"/>
    </location>
</feature>
<feature type="region of interest" description="Disordered" evidence="5">
    <location>
        <begin position="129"/>
        <end position="176"/>
    </location>
</feature>
<dbReference type="Pfam" id="PF00638">
    <property type="entry name" value="Ran_BP1"/>
    <property type="match status" value="1"/>
</dbReference>
<proteinExistence type="predicted"/>
<evidence type="ECO:0000256" key="5">
    <source>
        <dbReference type="SAM" id="MobiDB-lite"/>
    </source>
</evidence>
<feature type="compositionally biased region" description="Low complexity" evidence="5">
    <location>
        <begin position="135"/>
        <end position="148"/>
    </location>
</feature>
<evidence type="ECO:0000256" key="4">
    <source>
        <dbReference type="ARBA" id="ARBA00023132"/>
    </source>
</evidence>
<feature type="region of interest" description="Disordered" evidence="5">
    <location>
        <begin position="281"/>
        <end position="302"/>
    </location>
</feature>
<comment type="caution">
    <text evidence="7">The sequence shown here is derived from an EMBL/GenBank/DDBJ whole genome shotgun (WGS) entry which is preliminary data.</text>
</comment>
<dbReference type="PANTHER" id="PTHR23138">
    <property type="entry name" value="RAN BINDING PROTEIN"/>
    <property type="match status" value="1"/>
</dbReference>
<evidence type="ECO:0000256" key="3">
    <source>
        <dbReference type="ARBA" id="ARBA00023010"/>
    </source>
</evidence>
<dbReference type="SMART" id="SM00160">
    <property type="entry name" value="RanBD"/>
    <property type="match status" value="1"/>
</dbReference>
<keyword evidence="2" id="KW-0509">mRNA transport</keyword>
<name>A0ABP1GCN8_9CHLO</name>